<reference evidence="2" key="1">
    <citation type="journal article" date="2014" name="Nat. Genet.">
        <title>Genome and transcriptome of the porcine whipworm Trichuris suis.</title>
        <authorList>
            <person name="Jex A.R."/>
            <person name="Nejsum P."/>
            <person name="Schwarz E.M."/>
            <person name="Hu L."/>
            <person name="Young N.D."/>
            <person name="Hall R.S."/>
            <person name="Korhonen P.K."/>
            <person name="Liao S."/>
            <person name="Thamsborg S."/>
            <person name="Xia J."/>
            <person name="Xu P."/>
            <person name="Wang S."/>
            <person name="Scheerlinck J.P."/>
            <person name="Hofmann A."/>
            <person name="Sternberg P.W."/>
            <person name="Wang J."/>
            <person name="Gasser R.B."/>
        </authorList>
    </citation>
    <scope>NUCLEOTIDE SEQUENCE [LARGE SCALE GENOMIC DNA]</scope>
    <source>
        <strain evidence="2">DCEP-RM93F</strain>
    </source>
</reference>
<evidence type="ECO:0000313" key="2">
    <source>
        <dbReference type="EMBL" id="KFD72329.1"/>
    </source>
</evidence>
<evidence type="ECO:0000259" key="1">
    <source>
        <dbReference type="Pfam" id="PF23416"/>
    </source>
</evidence>
<dbReference type="PANTHER" id="PTHR36519">
    <property type="entry name" value="FIP (FUNGUS-INDUCED PROTEIN) RELATED-RELATED"/>
    <property type="match status" value="1"/>
</dbReference>
<dbReference type="Proteomes" id="UP000030758">
    <property type="component" value="Unassembled WGS sequence"/>
</dbReference>
<dbReference type="EMBL" id="KL367478">
    <property type="protein sequence ID" value="KFD72329.1"/>
    <property type="molecule type" value="Genomic_DNA"/>
</dbReference>
<dbReference type="AlphaFoldDB" id="A0A085NS83"/>
<dbReference type="InterPro" id="IPR055531">
    <property type="entry name" value="DUF7107"/>
</dbReference>
<gene>
    <name evidence="2" type="ORF">M514_11479</name>
</gene>
<proteinExistence type="predicted"/>
<organism evidence="2">
    <name type="scientific">Trichuris suis</name>
    <name type="common">pig whipworm</name>
    <dbReference type="NCBI Taxonomy" id="68888"/>
    <lineage>
        <taxon>Eukaryota</taxon>
        <taxon>Metazoa</taxon>
        <taxon>Ecdysozoa</taxon>
        <taxon>Nematoda</taxon>
        <taxon>Enoplea</taxon>
        <taxon>Dorylaimia</taxon>
        <taxon>Trichinellida</taxon>
        <taxon>Trichuridae</taxon>
        <taxon>Trichuris</taxon>
    </lineage>
</organism>
<name>A0A085NS83_9BILA</name>
<feature type="domain" description="DUF7107" evidence="1">
    <location>
        <begin position="119"/>
        <end position="164"/>
    </location>
</feature>
<dbReference type="PANTHER" id="PTHR36519:SF9">
    <property type="entry name" value="EB DOMAIN-CONTAINING PROTEIN-RELATED"/>
    <property type="match status" value="1"/>
</dbReference>
<feature type="domain" description="DUF7107" evidence="1">
    <location>
        <begin position="286"/>
        <end position="331"/>
    </location>
</feature>
<dbReference type="Pfam" id="PF23416">
    <property type="entry name" value="DUF7107"/>
    <property type="match status" value="2"/>
</dbReference>
<protein>
    <recommendedName>
        <fullName evidence="1">DUF7107 domain-containing protein</fullName>
    </recommendedName>
</protein>
<accession>A0A085NS83</accession>
<sequence length="344" mass="37958">MKMLHILLKTKALRGVYAELYTSTTLLIFKNCLTIKMNPCFLIFILTIVALRTASGCTLHRDCVSKESLCFDGYCIQAKALPRRCKNSENCRTQATVKQNAGRACRENKCYEIIADKLCTAHVSCDDDQVCIRGHCVSAVATSTKCAGDALCGIGQRCSGGVCYEPRQPSTPYQPDHILINRSVRRAVSFNNVTDFKKCLTVKMSPYFLISILTIIALGTASRCTLHRDCVSEQSLCFDGYCIQARALPRRCKSSANCRTRATVKQNAGRACRENKCYEIIGDKLCTAHVSCDDEQVCIRRHCVPAVATPTKCAGDALCRIGQRCLGGVCYEPRQPSTREGTSL</sequence>